<evidence type="ECO:0000313" key="2">
    <source>
        <dbReference type="EMBL" id="KAK9046135.1"/>
    </source>
</evidence>
<keyword evidence="3" id="KW-1185">Reference proteome</keyword>
<dbReference type="EMBL" id="JBBPBN010000001">
    <property type="protein sequence ID" value="KAK9046135.1"/>
    <property type="molecule type" value="Genomic_DNA"/>
</dbReference>
<reference evidence="2 3" key="1">
    <citation type="journal article" date="2024" name="G3 (Bethesda)">
        <title>Genome assembly of Hibiscus sabdariffa L. provides insights into metabolisms of medicinal natural products.</title>
        <authorList>
            <person name="Kim T."/>
        </authorList>
    </citation>
    <scope>NUCLEOTIDE SEQUENCE [LARGE SCALE GENOMIC DNA]</scope>
    <source>
        <strain evidence="2">TK-2024</strain>
        <tissue evidence="2">Old leaves</tissue>
    </source>
</reference>
<evidence type="ECO:0000313" key="3">
    <source>
        <dbReference type="Proteomes" id="UP001396334"/>
    </source>
</evidence>
<comment type="caution">
    <text evidence="2">The sequence shown here is derived from an EMBL/GenBank/DDBJ whole genome shotgun (WGS) entry which is preliminary data.</text>
</comment>
<evidence type="ECO:0000256" key="1">
    <source>
        <dbReference type="SAM" id="MobiDB-lite"/>
    </source>
</evidence>
<dbReference type="Proteomes" id="UP001396334">
    <property type="component" value="Unassembled WGS sequence"/>
</dbReference>
<name>A0ABR2U8X7_9ROSI</name>
<organism evidence="2 3">
    <name type="scientific">Hibiscus sabdariffa</name>
    <name type="common">roselle</name>
    <dbReference type="NCBI Taxonomy" id="183260"/>
    <lineage>
        <taxon>Eukaryota</taxon>
        <taxon>Viridiplantae</taxon>
        <taxon>Streptophyta</taxon>
        <taxon>Embryophyta</taxon>
        <taxon>Tracheophyta</taxon>
        <taxon>Spermatophyta</taxon>
        <taxon>Magnoliopsida</taxon>
        <taxon>eudicotyledons</taxon>
        <taxon>Gunneridae</taxon>
        <taxon>Pentapetalae</taxon>
        <taxon>rosids</taxon>
        <taxon>malvids</taxon>
        <taxon>Malvales</taxon>
        <taxon>Malvaceae</taxon>
        <taxon>Malvoideae</taxon>
        <taxon>Hibiscus</taxon>
    </lineage>
</organism>
<gene>
    <name evidence="2" type="ORF">V6N11_052035</name>
</gene>
<proteinExistence type="predicted"/>
<protein>
    <submittedName>
        <fullName evidence="2">Uncharacterized protein</fullName>
    </submittedName>
</protein>
<feature type="compositionally biased region" description="Low complexity" evidence="1">
    <location>
        <begin position="67"/>
        <end position="81"/>
    </location>
</feature>
<feature type="region of interest" description="Disordered" evidence="1">
    <location>
        <begin position="67"/>
        <end position="118"/>
    </location>
</feature>
<accession>A0ABR2U8X7</accession>
<feature type="compositionally biased region" description="Low complexity" evidence="1">
    <location>
        <begin position="91"/>
        <end position="110"/>
    </location>
</feature>
<sequence>MDTMTPAKYVCDEVVSIFDDLATGNEVPDNPAAVHSGSRIAVVSLPEKGFATEDVPLWVNNMPMLSGSGTRRGSSEGTSMSHGFPMADNTAQSHEQAAASQSSQTFMQSSGLHGAEPRDVVNASDPLLLGQPSEVCNRRKYQLFGVIVLVQWP</sequence>